<organism evidence="2 3">
    <name type="scientific">Sphingomonas aliaeris</name>
    <dbReference type="NCBI Taxonomy" id="2759526"/>
    <lineage>
        <taxon>Bacteria</taxon>
        <taxon>Pseudomonadati</taxon>
        <taxon>Pseudomonadota</taxon>
        <taxon>Alphaproteobacteria</taxon>
        <taxon>Sphingomonadales</taxon>
        <taxon>Sphingomonadaceae</taxon>
        <taxon>Sphingomonas</taxon>
    </lineage>
</organism>
<dbReference type="EMBL" id="CP061035">
    <property type="protein sequence ID" value="QQV78320.1"/>
    <property type="molecule type" value="Genomic_DNA"/>
</dbReference>
<proteinExistence type="predicted"/>
<dbReference type="Proteomes" id="UP000595894">
    <property type="component" value="Chromosome"/>
</dbReference>
<reference evidence="3" key="1">
    <citation type="submission" date="2020-09" db="EMBL/GenBank/DDBJ databases">
        <title>Sphingomonas sp., a new species isolated from pork steak.</title>
        <authorList>
            <person name="Heidler von Heilborn D."/>
        </authorList>
    </citation>
    <scope>NUCLEOTIDE SEQUENCE [LARGE SCALE GENOMIC DNA]</scope>
</reference>
<dbReference type="AlphaFoldDB" id="A0A974NWT4"/>
<dbReference type="RefSeq" id="WP_202095245.1">
    <property type="nucleotide sequence ID" value="NZ_CP061035.1"/>
</dbReference>
<dbReference type="KEGG" id="sari:H5J25_06530"/>
<evidence type="ECO:0000313" key="3">
    <source>
        <dbReference type="Proteomes" id="UP000595894"/>
    </source>
</evidence>
<name>A0A974NWT4_9SPHN</name>
<evidence type="ECO:0000256" key="1">
    <source>
        <dbReference type="SAM" id="SignalP"/>
    </source>
</evidence>
<evidence type="ECO:0000313" key="2">
    <source>
        <dbReference type="EMBL" id="QQV78320.1"/>
    </source>
</evidence>
<keyword evidence="3" id="KW-1185">Reference proteome</keyword>
<dbReference type="Pfam" id="PF13557">
    <property type="entry name" value="Phenol_MetA_deg"/>
    <property type="match status" value="1"/>
</dbReference>
<protein>
    <submittedName>
        <fullName evidence="2">Transporter</fullName>
    </submittedName>
</protein>
<sequence>MRWMLAGLLIASATPALAQDRDYCPNRSGLGTPACTIAPGHVSVETALGDWTRDDNSDQRSDTVLIGDTLVRIGVGNAVELQAGFTPFGHMRSRDKASGDVDRANRVGDALLGAKLNLRNPDGNGLSVALQPFATLPVGRQPVGAGDWGAGMLVPVTYDLNDALNLEATSEVDAAVDQDGHGRHLAYSETAGLAWALSKTLTATAELQVSRDDDPTGGTTQALAGLSLASMVGKTLQFDAGANAGLNHNSPDLELYLGVSKHF</sequence>
<feature type="signal peptide" evidence="1">
    <location>
        <begin position="1"/>
        <end position="18"/>
    </location>
</feature>
<feature type="chain" id="PRO_5037906503" evidence="1">
    <location>
        <begin position="19"/>
        <end position="263"/>
    </location>
</feature>
<gene>
    <name evidence="2" type="ORF">H5J25_06530</name>
</gene>
<dbReference type="InterPro" id="IPR025737">
    <property type="entry name" value="FApF"/>
</dbReference>
<keyword evidence="1" id="KW-0732">Signal</keyword>
<accession>A0A974NWT4</accession>